<dbReference type="Proteomes" id="UP000008022">
    <property type="component" value="Unassembled WGS sequence"/>
</dbReference>
<reference evidence="15" key="2">
    <citation type="submission" date="2015-06" db="UniProtKB">
        <authorList>
            <consortium name="EnsemblPlants"/>
        </authorList>
    </citation>
    <scope>IDENTIFICATION</scope>
</reference>
<comment type="cofactor">
    <cofactor evidence="2">
        <name>Mg(2+)</name>
        <dbReference type="ChEBI" id="CHEBI:18420"/>
    </cofactor>
</comment>
<comment type="cofactor">
    <cofactor evidence="1">
        <name>Mn(2+)</name>
        <dbReference type="ChEBI" id="CHEBI:29035"/>
    </cofactor>
</comment>
<dbReference type="InterPro" id="IPR005174">
    <property type="entry name" value="KIB1-4_b-propeller"/>
</dbReference>
<dbReference type="GO" id="GO:0046872">
    <property type="term" value="F:metal ion binding"/>
    <property type="evidence" value="ECO:0007669"/>
    <property type="project" value="UniProtKB-KW"/>
</dbReference>
<proteinExistence type="inferred from homology"/>
<protein>
    <recommendedName>
        <fullName evidence="4">protein-serine/threonine phosphatase</fullName>
        <ecNumber evidence="4">3.1.3.16</ecNumber>
    </recommendedName>
</protein>
<evidence type="ECO:0000256" key="12">
    <source>
        <dbReference type="RuleBase" id="RU003465"/>
    </source>
</evidence>
<keyword evidence="5" id="KW-0479">Metal-binding</keyword>
<dbReference type="InterPro" id="IPR036457">
    <property type="entry name" value="PPM-type-like_dom_sf"/>
</dbReference>
<keyword evidence="16" id="KW-1185">Reference proteome</keyword>
<organism evidence="15 16">
    <name type="scientific">Oryza rufipogon</name>
    <name type="common">Brownbeard rice</name>
    <name type="synonym">Asian wild rice</name>
    <dbReference type="NCBI Taxonomy" id="4529"/>
    <lineage>
        <taxon>Eukaryota</taxon>
        <taxon>Viridiplantae</taxon>
        <taxon>Streptophyta</taxon>
        <taxon>Embryophyta</taxon>
        <taxon>Tracheophyta</taxon>
        <taxon>Spermatophyta</taxon>
        <taxon>Magnoliopsida</taxon>
        <taxon>Liliopsida</taxon>
        <taxon>Poales</taxon>
        <taxon>Poaceae</taxon>
        <taxon>BOP clade</taxon>
        <taxon>Oryzoideae</taxon>
        <taxon>Oryzeae</taxon>
        <taxon>Oryzinae</taxon>
        <taxon>Oryza</taxon>
    </lineage>
</organism>
<dbReference type="InterPro" id="IPR001932">
    <property type="entry name" value="PPM-type_phosphatase-like_dom"/>
</dbReference>
<evidence type="ECO:0000256" key="4">
    <source>
        <dbReference type="ARBA" id="ARBA00013081"/>
    </source>
</evidence>
<dbReference type="Pfam" id="PF00481">
    <property type="entry name" value="PP2C"/>
    <property type="match status" value="1"/>
</dbReference>
<evidence type="ECO:0000256" key="3">
    <source>
        <dbReference type="ARBA" id="ARBA00006702"/>
    </source>
</evidence>
<dbReference type="AlphaFoldDB" id="A0A0E0NHD4"/>
<accession>A0A0E0NHD4</accession>
<dbReference type="PROSITE" id="PS51746">
    <property type="entry name" value="PPM_2"/>
    <property type="match status" value="1"/>
</dbReference>
<keyword evidence="9" id="KW-0464">Manganese</keyword>
<dbReference type="InterPro" id="IPR000222">
    <property type="entry name" value="PP2C_BS"/>
</dbReference>
<dbReference type="HOGENOM" id="CLU_335379_0_0_1"/>
<name>A0A0E0NHD4_ORYRU</name>
<dbReference type="SUPFAM" id="SSF81606">
    <property type="entry name" value="PP2C-like"/>
    <property type="match status" value="1"/>
</dbReference>
<keyword evidence="8 12" id="KW-0904">Protein phosphatase</keyword>
<feature type="region of interest" description="Disordered" evidence="13">
    <location>
        <begin position="719"/>
        <end position="766"/>
    </location>
</feature>
<sequence length="851" mass="93276">MEEAVNASAALDPKLAPLLLFGHGDATFLYSVPKRALLPMPTPTRVGDGGVDDMMRGHRWWTTAQGWLLMARRGSPCTFLWDPFTGRRAGLPPDHDGTVLAAEGSHRRRCLLSCCGPMDPTSCTVLVIDLAYPELWYCRPGDNQWVKLHQHPYQYRNPAHRDAIIWGLRQLTAIDGKFYTEELSGIVGVLEFSPEVAFTKIAVHDVDRRPAVYKKRTTSFVESNGELHSVVFSHPIGCDRIVARVGVYRLSINPTTTQEQRSAAWVKVDSLGGRAFFVEIGSFGASFDAEGTCLRGNCVYYSGFNGKVLIADAEENLGEVEVREAHIAKSLYFIRVGEKVLGGKSHNQDTSELVTLSEWSKNKFPLYAYAAAFMFLVMQEYDKRSHGIDFLNRDFVVRDLGMPSLNKHFPVKEFYCFLHIDSAAPVVCLISSYRRKSGHSTYTYGFFMLQKLILIQNAHIRREEEEEGACSMVTTSHRTGHSRSVGLAARDDPTAEMRLVQGEGSVGTTSHRMGALLERWISREGRTDGGDTSVQGERSVGTTSHRMGALLDVGSAVDDPAILNLDDTMTSFFGVYDGHGGAEVASYCAKRFHIELCNHEDYDSNLSNAMRSAFYRELVIPRNNGWMYFLKAAACTSICKATYTEPAYEGSTACVVVIRGNQLIVGHAGDSRCVLSRNGQASALSVDHKPDRDFACKKNERLPPEDQMLTCNPDILTPGAYPAVPPVDTDTDTDSHTGDDVDNNDPANEVDPTANAGSDDSNTSDEVKVDATATAVGSSSTTAVAADEATVVSLSTATITIVDNYFFINTSEEVDPTANAGSDDSNTGDEVKVDATASSGLSDWELIYSEF</sequence>
<reference evidence="16" key="1">
    <citation type="submission" date="2013-06" db="EMBL/GenBank/DDBJ databases">
        <authorList>
            <person name="Zhao Q."/>
        </authorList>
    </citation>
    <scope>NUCLEOTIDE SEQUENCE</scope>
    <source>
        <strain evidence="16">cv. W1943</strain>
    </source>
</reference>
<dbReference type="EnsemblPlants" id="ORUFI02G24320.1">
    <property type="protein sequence ID" value="ORUFI02G24320.1"/>
    <property type="gene ID" value="ORUFI02G24320"/>
</dbReference>
<evidence type="ECO:0000313" key="15">
    <source>
        <dbReference type="EnsemblPlants" id="ORUFI02G24320.1"/>
    </source>
</evidence>
<dbReference type="CDD" id="cd00143">
    <property type="entry name" value="PP2Cc"/>
    <property type="match status" value="1"/>
</dbReference>
<dbReference type="eggNOG" id="KOG0698">
    <property type="taxonomic scope" value="Eukaryota"/>
</dbReference>
<evidence type="ECO:0000256" key="8">
    <source>
        <dbReference type="ARBA" id="ARBA00022912"/>
    </source>
</evidence>
<dbReference type="PANTHER" id="PTHR33127:SF5">
    <property type="entry name" value="TRANSMEMBRANE PROTEIN"/>
    <property type="match status" value="1"/>
</dbReference>
<dbReference type="GO" id="GO:0004722">
    <property type="term" value="F:protein serine/threonine phosphatase activity"/>
    <property type="evidence" value="ECO:0007669"/>
    <property type="project" value="UniProtKB-EC"/>
</dbReference>
<dbReference type="Gene3D" id="3.60.40.10">
    <property type="entry name" value="PPM-type phosphatase domain"/>
    <property type="match status" value="1"/>
</dbReference>
<evidence type="ECO:0000256" key="11">
    <source>
        <dbReference type="ARBA" id="ARBA00048336"/>
    </source>
</evidence>
<evidence type="ECO:0000256" key="6">
    <source>
        <dbReference type="ARBA" id="ARBA00022801"/>
    </source>
</evidence>
<evidence type="ECO:0000256" key="5">
    <source>
        <dbReference type="ARBA" id="ARBA00022723"/>
    </source>
</evidence>
<comment type="catalytic activity">
    <reaction evidence="11">
        <text>O-phospho-L-threonyl-[protein] + H2O = L-threonyl-[protein] + phosphate</text>
        <dbReference type="Rhea" id="RHEA:47004"/>
        <dbReference type="Rhea" id="RHEA-COMP:11060"/>
        <dbReference type="Rhea" id="RHEA-COMP:11605"/>
        <dbReference type="ChEBI" id="CHEBI:15377"/>
        <dbReference type="ChEBI" id="CHEBI:30013"/>
        <dbReference type="ChEBI" id="CHEBI:43474"/>
        <dbReference type="ChEBI" id="CHEBI:61977"/>
        <dbReference type="EC" id="3.1.3.16"/>
    </reaction>
</comment>
<feature type="domain" description="PPM-type phosphatase" evidence="14">
    <location>
        <begin position="539"/>
        <end position="796"/>
    </location>
</feature>
<keyword evidence="7" id="KW-0460">Magnesium</keyword>
<evidence type="ECO:0000256" key="1">
    <source>
        <dbReference type="ARBA" id="ARBA00001936"/>
    </source>
</evidence>
<dbReference type="SMART" id="SM00332">
    <property type="entry name" value="PP2Cc"/>
    <property type="match status" value="1"/>
</dbReference>
<evidence type="ECO:0000256" key="2">
    <source>
        <dbReference type="ARBA" id="ARBA00001946"/>
    </source>
</evidence>
<dbReference type="Gramene" id="ORUFI02G24320.1">
    <property type="protein sequence ID" value="ORUFI02G24320.1"/>
    <property type="gene ID" value="ORUFI02G24320"/>
</dbReference>
<keyword evidence="6 12" id="KW-0378">Hydrolase</keyword>
<comment type="catalytic activity">
    <reaction evidence="10">
        <text>O-phospho-L-seryl-[protein] + H2O = L-seryl-[protein] + phosphate</text>
        <dbReference type="Rhea" id="RHEA:20629"/>
        <dbReference type="Rhea" id="RHEA-COMP:9863"/>
        <dbReference type="Rhea" id="RHEA-COMP:11604"/>
        <dbReference type="ChEBI" id="CHEBI:15377"/>
        <dbReference type="ChEBI" id="CHEBI:29999"/>
        <dbReference type="ChEBI" id="CHEBI:43474"/>
        <dbReference type="ChEBI" id="CHEBI:83421"/>
        <dbReference type="EC" id="3.1.3.16"/>
    </reaction>
</comment>
<evidence type="ECO:0000259" key="14">
    <source>
        <dbReference type="PROSITE" id="PS51746"/>
    </source>
</evidence>
<dbReference type="Pfam" id="PF03478">
    <property type="entry name" value="Beta-prop_KIB1-4"/>
    <property type="match status" value="1"/>
</dbReference>
<evidence type="ECO:0000256" key="7">
    <source>
        <dbReference type="ARBA" id="ARBA00022842"/>
    </source>
</evidence>
<evidence type="ECO:0000313" key="16">
    <source>
        <dbReference type="Proteomes" id="UP000008022"/>
    </source>
</evidence>
<comment type="similarity">
    <text evidence="3 12">Belongs to the PP2C family.</text>
</comment>
<evidence type="ECO:0000256" key="13">
    <source>
        <dbReference type="SAM" id="MobiDB-lite"/>
    </source>
</evidence>
<evidence type="ECO:0000256" key="10">
    <source>
        <dbReference type="ARBA" id="ARBA00047761"/>
    </source>
</evidence>
<dbReference type="PROSITE" id="PS01032">
    <property type="entry name" value="PPM_1"/>
    <property type="match status" value="1"/>
</dbReference>
<dbReference type="STRING" id="4529.A0A0E0NHD4"/>
<dbReference type="PANTHER" id="PTHR33127">
    <property type="entry name" value="TRANSMEMBRANE PROTEIN"/>
    <property type="match status" value="1"/>
</dbReference>
<dbReference type="EC" id="3.1.3.16" evidence="4"/>
<evidence type="ECO:0000256" key="9">
    <source>
        <dbReference type="ARBA" id="ARBA00023211"/>
    </source>
</evidence>